<evidence type="ECO:0000256" key="1">
    <source>
        <dbReference type="ARBA" id="ARBA00022723"/>
    </source>
</evidence>
<dbReference type="Proteomes" id="UP000226031">
    <property type="component" value="Unassembled WGS sequence"/>
</dbReference>
<dbReference type="GO" id="GO:0006457">
    <property type="term" value="P:protein folding"/>
    <property type="evidence" value="ECO:0007669"/>
    <property type="project" value="TreeGrafter"/>
</dbReference>
<comment type="caution">
    <text evidence="7">The sequence shown here is derived from an EMBL/GenBank/DDBJ whole genome shotgun (WGS) entry which is preliminary data.</text>
</comment>
<keyword evidence="3" id="KW-0862">Zinc</keyword>
<dbReference type="VEuPathDB" id="FungiDB:EMCG_06150"/>
<dbReference type="EMBL" id="PDND01000064">
    <property type="protein sequence ID" value="PGH33408.1"/>
    <property type="molecule type" value="Genomic_DNA"/>
</dbReference>
<dbReference type="InterPro" id="IPR024158">
    <property type="entry name" value="Mt_import_TIM15"/>
</dbReference>
<protein>
    <recommendedName>
        <fullName evidence="6">DNL-type domain-containing protein</fullName>
    </recommendedName>
</protein>
<evidence type="ECO:0000256" key="3">
    <source>
        <dbReference type="ARBA" id="ARBA00022833"/>
    </source>
</evidence>
<dbReference type="PANTHER" id="PTHR20922">
    <property type="entry name" value="DNL-TYPE ZINC FINGER PROTEIN"/>
    <property type="match status" value="1"/>
</dbReference>
<dbReference type="GO" id="GO:0051087">
    <property type="term" value="F:protein-folding chaperone binding"/>
    <property type="evidence" value="ECO:0007669"/>
    <property type="project" value="TreeGrafter"/>
</dbReference>
<gene>
    <name evidence="7" type="ORF">GX50_03796</name>
</gene>
<dbReference type="GO" id="GO:0008270">
    <property type="term" value="F:zinc ion binding"/>
    <property type="evidence" value="ECO:0007669"/>
    <property type="project" value="UniProtKB-KW"/>
</dbReference>
<feature type="compositionally biased region" description="Acidic residues" evidence="5">
    <location>
        <begin position="215"/>
        <end position="232"/>
    </location>
</feature>
<evidence type="ECO:0000256" key="5">
    <source>
        <dbReference type="SAM" id="MobiDB-lite"/>
    </source>
</evidence>
<feature type="region of interest" description="Disordered" evidence="5">
    <location>
        <begin position="67"/>
        <end position="89"/>
    </location>
</feature>
<accession>A0A2B7ZJS0</accession>
<evidence type="ECO:0000259" key="6">
    <source>
        <dbReference type="PROSITE" id="PS51501"/>
    </source>
</evidence>
<feature type="compositionally biased region" description="Low complexity" evidence="5">
    <location>
        <begin position="196"/>
        <end position="214"/>
    </location>
</feature>
<dbReference type="PANTHER" id="PTHR20922:SF13">
    <property type="entry name" value="DNL-TYPE ZINC FINGER PROTEIN"/>
    <property type="match status" value="1"/>
</dbReference>
<evidence type="ECO:0000313" key="7">
    <source>
        <dbReference type="EMBL" id="PGH33408.1"/>
    </source>
</evidence>
<keyword evidence="8" id="KW-1185">Reference proteome</keyword>
<keyword evidence="2 4" id="KW-0863">Zinc-finger</keyword>
<feature type="compositionally biased region" description="Basic and acidic residues" evidence="5">
    <location>
        <begin position="233"/>
        <end position="244"/>
    </location>
</feature>
<dbReference type="GO" id="GO:0005739">
    <property type="term" value="C:mitochondrion"/>
    <property type="evidence" value="ECO:0007669"/>
    <property type="project" value="TreeGrafter"/>
</dbReference>
<dbReference type="InterPro" id="IPR007853">
    <property type="entry name" value="Znf_DNL-typ"/>
</dbReference>
<dbReference type="GO" id="GO:0030150">
    <property type="term" value="P:protein import into mitochondrial matrix"/>
    <property type="evidence" value="ECO:0007669"/>
    <property type="project" value="TreeGrafter"/>
</dbReference>
<dbReference type="STRING" id="73230.A0A2B7ZJS0"/>
<name>A0A2B7ZJS0_9EURO</name>
<organism evidence="7 8">
    <name type="scientific">[Emmonsia] crescens</name>
    <dbReference type="NCBI Taxonomy" id="73230"/>
    <lineage>
        <taxon>Eukaryota</taxon>
        <taxon>Fungi</taxon>
        <taxon>Dikarya</taxon>
        <taxon>Ascomycota</taxon>
        <taxon>Pezizomycotina</taxon>
        <taxon>Eurotiomycetes</taxon>
        <taxon>Eurotiomycetidae</taxon>
        <taxon>Onygenales</taxon>
        <taxon>Ajellomycetaceae</taxon>
        <taxon>Emergomyces</taxon>
    </lineage>
</organism>
<evidence type="ECO:0000256" key="4">
    <source>
        <dbReference type="PROSITE-ProRule" id="PRU00834"/>
    </source>
</evidence>
<proteinExistence type="predicted"/>
<dbReference type="PROSITE" id="PS51501">
    <property type="entry name" value="ZF_DNL"/>
    <property type="match status" value="1"/>
</dbReference>
<feature type="region of interest" description="Disordered" evidence="5">
    <location>
        <begin position="193"/>
        <end position="244"/>
    </location>
</feature>
<evidence type="ECO:0000313" key="8">
    <source>
        <dbReference type="Proteomes" id="UP000226031"/>
    </source>
</evidence>
<dbReference type="GO" id="GO:0050821">
    <property type="term" value="P:protein stabilization"/>
    <property type="evidence" value="ECO:0007669"/>
    <property type="project" value="TreeGrafter"/>
</dbReference>
<reference evidence="7 8" key="1">
    <citation type="submission" date="2017-10" db="EMBL/GenBank/DDBJ databases">
        <title>Comparative genomics in systemic dimorphic fungi from Ajellomycetaceae.</title>
        <authorList>
            <person name="Munoz J.F."/>
            <person name="Mcewen J.G."/>
            <person name="Clay O.K."/>
            <person name="Cuomo C.A."/>
        </authorList>
    </citation>
    <scope>NUCLEOTIDE SEQUENCE [LARGE SCALE GENOMIC DNA]</scope>
    <source>
        <strain evidence="7 8">UAMH4076</strain>
    </source>
</reference>
<sequence>MASPRRLIQSLATRASHTSLISHSSRAQSSISCRIAPFSANRLSTRPSPPSLFSSRFCRYSSISTRAPLPLTDSQPTTSEDSAQNAQRRAEERAFQITFTCKPCSHRSSHRISQHGYYKGTVLISCPGCKNRHVISDHLNIFMDKKSTLEDILSEHGQTILKGRLDGDMEWWEDGTVRTVAESSGDELQGHIGQTAQQQENASVAQEQEQQEQAQEQEQEQTQELEQEQEQELDIKQPGHRENP</sequence>
<dbReference type="Pfam" id="PF05180">
    <property type="entry name" value="zf-DNL"/>
    <property type="match status" value="1"/>
</dbReference>
<feature type="compositionally biased region" description="Polar residues" evidence="5">
    <location>
        <begin position="72"/>
        <end position="82"/>
    </location>
</feature>
<dbReference type="AlphaFoldDB" id="A0A2B7ZJS0"/>
<evidence type="ECO:0000256" key="2">
    <source>
        <dbReference type="ARBA" id="ARBA00022771"/>
    </source>
</evidence>
<feature type="domain" description="DNL-type" evidence="6">
    <location>
        <begin position="90"/>
        <end position="185"/>
    </location>
</feature>
<keyword evidence="1" id="KW-0479">Metal-binding</keyword>